<protein>
    <submittedName>
        <fullName evidence="3">MRN complex-interacting protein</fullName>
    </submittedName>
</protein>
<dbReference type="PANTHER" id="PTHR15863">
    <property type="entry name" value="MRN COMPLEX-INTERACTING PROTEIN"/>
    <property type="match status" value="1"/>
</dbReference>
<reference evidence="3" key="1">
    <citation type="journal article" date="2019" name="Sci. Rep.">
        <title>Draft genome of Tanacetum cinerariifolium, the natural source of mosquito coil.</title>
        <authorList>
            <person name="Yamashiro T."/>
            <person name="Shiraishi A."/>
            <person name="Satake H."/>
            <person name="Nakayama K."/>
        </authorList>
    </citation>
    <scope>NUCLEOTIDE SEQUENCE</scope>
</reference>
<evidence type="ECO:0000256" key="2">
    <source>
        <dbReference type="SAM" id="SignalP"/>
    </source>
</evidence>
<evidence type="ECO:0000256" key="1">
    <source>
        <dbReference type="SAM" id="MobiDB-lite"/>
    </source>
</evidence>
<sequence>MDCAIFLGCVVAMFRVIIGDLCEPNVVTELPKPLFKKPKLRDDYSAAGLDCEDGAKLRRPVFGKRNVKKKVDNPDLKVMMDFDIRHAHNDSIHYSRRLGGENQLNHNYADKEIGVSSKWGEYNKIQHKDNVDHSFAYKATSSIMSKFKRPACEIVNHGFTNIGSSSVMTKLKRPASKWDDFLDDDNDLELKMSRCEEVNNAAFERKFPLFLHCLGDEEVEVGRRSAKKHTDWTEYIDHDEVHNDNDEDKEPRTTGKENFKRGGKNQLNHDYTDKEMGISSKWGEYNKIQHKDIVNHSFAYKATSSIIDAKLKRPASKWNDFLDDDNDLEFEMSRCEEVNNAAFVRKVSDEIVEDDIHPDFL</sequence>
<comment type="caution">
    <text evidence="3">The sequence shown here is derived from an EMBL/GenBank/DDBJ whole genome shotgun (WGS) entry which is preliminary data.</text>
</comment>
<dbReference type="PANTHER" id="PTHR15863:SF2">
    <property type="entry name" value="MRN COMPLEX-INTERACTING PROTEIN"/>
    <property type="match status" value="1"/>
</dbReference>
<feature type="chain" id="PRO_5025627376" evidence="2">
    <location>
        <begin position="20"/>
        <end position="361"/>
    </location>
</feature>
<gene>
    <name evidence="3" type="ORF">Tci_540266</name>
</gene>
<dbReference type="GO" id="GO:0005634">
    <property type="term" value="C:nucleus"/>
    <property type="evidence" value="ECO:0007669"/>
    <property type="project" value="TreeGrafter"/>
</dbReference>
<dbReference type="EMBL" id="BKCJ010309588">
    <property type="protein sequence ID" value="GEZ68293.1"/>
    <property type="molecule type" value="Genomic_DNA"/>
</dbReference>
<dbReference type="InterPro" id="IPR032739">
    <property type="entry name" value="MRNIP"/>
</dbReference>
<organism evidence="3">
    <name type="scientific">Tanacetum cinerariifolium</name>
    <name type="common">Dalmatian daisy</name>
    <name type="synonym">Chrysanthemum cinerariifolium</name>
    <dbReference type="NCBI Taxonomy" id="118510"/>
    <lineage>
        <taxon>Eukaryota</taxon>
        <taxon>Viridiplantae</taxon>
        <taxon>Streptophyta</taxon>
        <taxon>Embryophyta</taxon>
        <taxon>Tracheophyta</taxon>
        <taxon>Spermatophyta</taxon>
        <taxon>Magnoliopsida</taxon>
        <taxon>eudicotyledons</taxon>
        <taxon>Gunneridae</taxon>
        <taxon>Pentapetalae</taxon>
        <taxon>asterids</taxon>
        <taxon>campanulids</taxon>
        <taxon>Asterales</taxon>
        <taxon>Asteraceae</taxon>
        <taxon>Asteroideae</taxon>
        <taxon>Anthemideae</taxon>
        <taxon>Anthemidinae</taxon>
        <taxon>Tanacetum</taxon>
    </lineage>
</organism>
<feature type="compositionally biased region" description="Basic and acidic residues" evidence="1">
    <location>
        <begin position="238"/>
        <end position="260"/>
    </location>
</feature>
<feature type="signal peptide" evidence="2">
    <location>
        <begin position="1"/>
        <end position="19"/>
    </location>
</feature>
<accession>A0A699IS68</accession>
<keyword evidence="2" id="KW-0732">Signal</keyword>
<feature type="non-terminal residue" evidence="3">
    <location>
        <position position="1"/>
    </location>
</feature>
<evidence type="ECO:0000313" key="3">
    <source>
        <dbReference type="EMBL" id="GEZ68293.1"/>
    </source>
</evidence>
<dbReference type="GO" id="GO:0003682">
    <property type="term" value="F:chromatin binding"/>
    <property type="evidence" value="ECO:0007669"/>
    <property type="project" value="TreeGrafter"/>
</dbReference>
<feature type="region of interest" description="Disordered" evidence="1">
    <location>
        <begin position="238"/>
        <end position="267"/>
    </location>
</feature>
<proteinExistence type="predicted"/>
<dbReference type="GO" id="GO:0007095">
    <property type="term" value="P:mitotic G2 DNA damage checkpoint signaling"/>
    <property type="evidence" value="ECO:0007669"/>
    <property type="project" value="TreeGrafter"/>
</dbReference>
<dbReference type="AlphaFoldDB" id="A0A699IS68"/>
<name>A0A699IS68_TANCI</name>